<feature type="transmembrane region" description="Helical" evidence="1">
    <location>
        <begin position="82"/>
        <end position="101"/>
    </location>
</feature>
<dbReference type="GO" id="GO:0016020">
    <property type="term" value="C:membrane"/>
    <property type="evidence" value="ECO:0007669"/>
    <property type="project" value="TreeGrafter"/>
</dbReference>
<keyword evidence="1" id="KW-0812">Transmembrane</keyword>
<dbReference type="Proteomes" id="UP000824201">
    <property type="component" value="Unassembled WGS sequence"/>
</dbReference>
<feature type="transmembrane region" description="Helical" evidence="1">
    <location>
        <begin position="249"/>
        <end position="274"/>
    </location>
</feature>
<reference evidence="3" key="1">
    <citation type="submission" date="2020-10" db="EMBL/GenBank/DDBJ databases">
        <authorList>
            <person name="Gilroy R."/>
        </authorList>
    </citation>
    <scope>NUCLEOTIDE SEQUENCE</scope>
    <source>
        <strain evidence="3">ChiW13-3771</strain>
    </source>
</reference>
<comment type="caution">
    <text evidence="3">The sequence shown here is derived from an EMBL/GenBank/DDBJ whole genome shotgun (WGS) entry which is preliminary data.</text>
</comment>
<feature type="transmembrane region" description="Helical" evidence="1">
    <location>
        <begin position="195"/>
        <end position="212"/>
    </location>
</feature>
<evidence type="ECO:0000313" key="3">
    <source>
        <dbReference type="EMBL" id="HIR87658.1"/>
    </source>
</evidence>
<keyword evidence="1" id="KW-1133">Transmembrane helix</keyword>
<name>A0A9D1JBZ8_9FIRM</name>
<accession>A0A9D1JBZ8</accession>
<gene>
    <name evidence="3" type="ORF">IAC96_01785</name>
</gene>
<feature type="transmembrane region" description="Helical" evidence="1">
    <location>
        <begin position="141"/>
        <end position="159"/>
    </location>
</feature>
<dbReference type="PANTHER" id="PTHR23028">
    <property type="entry name" value="ACETYLTRANSFERASE"/>
    <property type="match status" value="1"/>
</dbReference>
<dbReference type="AlphaFoldDB" id="A0A9D1JBZ8"/>
<dbReference type="GO" id="GO:0000271">
    <property type="term" value="P:polysaccharide biosynthetic process"/>
    <property type="evidence" value="ECO:0007669"/>
    <property type="project" value="TreeGrafter"/>
</dbReference>
<evidence type="ECO:0000259" key="2">
    <source>
        <dbReference type="Pfam" id="PF01757"/>
    </source>
</evidence>
<organism evidence="3 4">
    <name type="scientific">Candidatus Fimimorpha faecalis</name>
    <dbReference type="NCBI Taxonomy" id="2840824"/>
    <lineage>
        <taxon>Bacteria</taxon>
        <taxon>Bacillati</taxon>
        <taxon>Bacillota</taxon>
        <taxon>Clostridia</taxon>
        <taxon>Eubacteriales</taxon>
        <taxon>Candidatus Fimimorpha</taxon>
    </lineage>
</organism>
<feature type="transmembrane region" description="Helical" evidence="1">
    <location>
        <begin position="165"/>
        <end position="183"/>
    </location>
</feature>
<keyword evidence="1" id="KW-0472">Membrane</keyword>
<dbReference type="Pfam" id="PF01757">
    <property type="entry name" value="Acyl_transf_3"/>
    <property type="match status" value="1"/>
</dbReference>
<feature type="transmembrane region" description="Helical" evidence="1">
    <location>
        <begin position="49"/>
        <end position="70"/>
    </location>
</feature>
<keyword evidence="3" id="KW-0808">Transferase</keyword>
<reference evidence="3" key="2">
    <citation type="journal article" date="2021" name="PeerJ">
        <title>Extensive microbial diversity within the chicken gut microbiome revealed by metagenomics and culture.</title>
        <authorList>
            <person name="Gilroy R."/>
            <person name="Ravi A."/>
            <person name="Getino M."/>
            <person name="Pursley I."/>
            <person name="Horton D.L."/>
            <person name="Alikhan N.F."/>
            <person name="Baker D."/>
            <person name="Gharbi K."/>
            <person name="Hall N."/>
            <person name="Watson M."/>
            <person name="Adriaenssens E.M."/>
            <person name="Foster-Nyarko E."/>
            <person name="Jarju S."/>
            <person name="Secka A."/>
            <person name="Antonio M."/>
            <person name="Oren A."/>
            <person name="Chaudhuri R.R."/>
            <person name="La Ragione R."/>
            <person name="Hildebrand F."/>
            <person name="Pallen M.J."/>
        </authorList>
    </citation>
    <scope>NUCLEOTIDE SEQUENCE</scope>
    <source>
        <strain evidence="3">ChiW13-3771</strain>
    </source>
</reference>
<dbReference type="EMBL" id="DVHN01000017">
    <property type="protein sequence ID" value="HIR87658.1"/>
    <property type="molecule type" value="Genomic_DNA"/>
</dbReference>
<dbReference type="InterPro" id="IPR002656">
    <property type="entry name" value="Acyl_transf_3_dom"/>
</dbReference>
<evidence type="ECO:0000256" key="1">
    <source>
        <dbReference type="SAM" id="Phobius"/>
    </source>
</evidence>
<feature type="domain" description="Acyltransferase 3" evidence="2">
    <location>
        <begin position="8"/>
        <end position="318"/>
    </location>
</feature>
<feature type="transmembrane region" description="Helical" evidence="1">
    <location>
        <begin position="218"/>
        <end position="237"/>
    </location>
</feature>
<evidence type="ECO:0000313" key="4">
    <source>
        <dbReference type="Proteomes" id="UP000824201"/>
    </source>
</evidence>
<feature type="transmembrane region" description="Helical" evidence="1">
    <location>
        <begin position="305"/>
        <end position="327"/>
    </location>
</feature>
<dbReference type="GO" id="GO:0016747">
    <property type="term" value="F:acyltransferase activity, transferring groups other than amino-acyl groups"/>
    <property type="evidence" value="ECO:0007669"/>
    <property type="project" value="InterPro"/>
</dbReference>
<dbReference type="PANTHER" id="PTHR23028:SF53">
    <property type="entry name" value="ACYL_TRANSF_3 DOMAIN-CONTAINING PROTEIN"/>
    <property type="match status" value="1"/>
</dbReference>
<protein>
    <submittedName>
        <fullName evidence="3">Acyltransferase</fullName>
    </submittedName>
</protein>
<keyword evidence="3" id="KW-0012">Acyltransferase</keyword>
<feature type="transmembrane region" description="Helical" evidence="1">
    <location>
        <begin position="7"/>
        <end position="29"/>
    </location>
</feature>
<proteinExistence type="predicted"/>
<sequence>MNQRRVFYLDFIRVVSILFIFIYHFNIAMEDFNISVPFSLLTNTCNVTLGHIGVSLFLLLSGASLTYTYPKYKTLKEFYKKRFLSIFPAFWLIYLGLFLWFDVPEHTGILASETPLWYLIFSVIGMDGYLYAILPTFYSIGEWFLGMIIVLYLLFPFFHWCMKKFPRIFFVVLLIWYFAWTRLYSFSLFPVERSILVRVFDFILGMYFIAYIKKLPMIVGYFAILGSIILLFCPLPLPFMDRIELSGIFLFVALCTISALITSEVFSKLCMYISKCSYPFFLLHHVVLTRLLHKHTDASFLAVEYFIIIIMTFLYTLFLAAGIERMLQAFFGYLKKRKTPALIK</sequence>
<dbReference type="InterPro" id="IPR050879">
    <property type="entry name" value="Acyltransferase_3"/>
</dbReference>